<feature type="transmembrane region" description="Helical" evidence="8">
    <location>
        <begin position="214"/>
        <end position="235"/>
    </location>
</feature>
<reference evidence="9" key="1">
    <citation type="submission" date="2020-08" db="EMBL/GenBank/DDBJ databases">
        <title>Genome public.</title>
        <authorList>
            <person name="Liu C."/>
            <person name="Sun Q."/>
        </authorList>
    </citation>
    <scope>NUCLEOTIDE SEQUENCE</scope>
    <source>
        <strain evidence="9">NSJ-32</strain>
    </source>
</reference>
<keyword evidence="6 8" id="KW-1133">Transmembrane helix</keyword>
<evidence type="ECO:0000256" key="6">
    <source>
        <dbReference type="ARBA" id="ARBA00022989"/>
    </source>
</evidence>
<proteinExistence type="inferred from homology"/>
<comment type="subcellular location">
    <subcellularLocation>
        <location evidence="1">Cell membrane</location>
        <topology evidence="1">Multi-pass membrane protein</topology>
    </subcellularLocation>
</comment>
<dbReference type="AlphaFoldDB" id="A0A926DTS7"/>
<dbReference type="GO" id="GO:0005886">
    <property type="term" value="C:plasma membrane"/>
    <property type="evidence" value="ECO:0007669"/>
    <property type="project" value="UniProtKB-SubCell"/>
</dbReference>
<evidence type="ECO:0000313" key="10">
    <source>
        <dbReference type="Proteomes" id="UP000657006"/>
    </source>
</evidence>
<evidence type="ECO:0000256" key="7">
    <source>
        <dbReference type="ARBA" id="ARBA00023136"/>
    </source>
</evidence>
<organism evidence="9 10">
    <name type="scientific">Bianquea renquensis</name>
    <dbReference type="NCBI Taxonomy" id="2763661"/>
    <lineage>
        <taxon>Bacteria</taxon>
        <taxon>Bacillati</taxon>
        <taxon>Bacillota</taxon>
        <taxon>Clostridia</taxon>
        <taxon>Eubacteriales</taxon>
        <taxon>Bianqueaceae</taxon>
        <taxon>Bianquea</taxon>
    </lineage>
</organism>
<dbReference type="Proteomes" id="UP000657006">
    <property type="component" value="Unassembled WGS sequence"/>
</dbReference>
<dbReference type="GO" id="GO:0005385">
    <property type="term" value="F:zinc ion transmembrane transporter activity"/>
    <property type="evidence" value="ECO:0007669"/>
    <property type="project" value="TreeGrafter"/>
</dbReference>
<dbReference type="Pfam" id="PF02535">
    <property type="entry name" value="Zip"/>
    <property type="match status" value="1"/>
</dbReference>
<keyword evidence="5" id="KW-0862">Zinc</keyword>
<name>A0A926DTS7_9FIRM</name>
<evidence type="ECO:0000256" key="1">
    <source>
        <dbReference type="ARBA" id="ARBA00004651"/>
    </source>
</evidence>
<feature type="transmembrane region" description="Helical" evidence="8">
    <location>
        <begin position="43"/>
        <end position="61"/>
    </location>
</feature>
<evidence type="ECO:0000256" key="3">
    <source>
        <dbReference type="ARBA" id="ARBA00022475"/>
    </source>
</evidence>
<feature type="transmembrane region" description="Helical" evidence="8">
    <location>
        <begin position="247"/>
        <end position="265"/>
    </location>
</feature>
<dbReference type="EMBL" id="JACRSQ010000010">
    <property type="protein sequence ID" value="MBC8543594.1"/>
    <property type="molecule type" value="Genomic_DNA"/>
</dbReference>
<evidence type="ECO:0000256" key="2">
    <source>
        <dbReference type="ARBA" id="ARBA00006939"/>
    </source>
</evidence>
<sequence>MTHLLPALGMVLAGTGFTFFMTAAGSAVVFFFRGEIKPIYQRVFLGFAAGVMIAASVWSLIVPAVEMAESQGMAGWIPAAGGFALGGLFLMLLDKLLPHLHSDSDTPEGLPSSLKRTTMLVFAVTLHNIPEGMAVGLSFALAAGSDSTVSLAAAMALALGMGLQNFPEGAAISLPLKKEGLPNWKAFVYGALSGIVEPIGGVLTVLLIGSITSIMPWLLTFAAGAMIYVVVEELIPEAHLDAHSHAGTIGVMVGFLIMMVLDIALG</sequence>
<feature type="transmembrane region" description="Helical" evidence="8">
    <location>
        <begin position="73"/>
        <end position="93"/>
    </location>
</feature>
<comment type="similarity">
    <text evidence="2">Belongs to the ZIP transporter (TC 2.A.5) family.</text>
</comment>
<dbReference type="PANTHER" id="PTHR11040:SF211">
    <property type="entry name" value="ZINC TRANSPORTER ZIP11"/>
    <property type="match status" value="1"/>
</dbReference>
<accession>A0A926DTS7</accession>
<dbReference type="RefSeq" id="WP_177719526.1">
    <property type="nucleotide sequence ID" value="NZ_JACRSQ010000010.1"/>
</dbReference>
<feature type="transmembrane region" description="Helical" evidence="8">
    <location>
        <begin position="186"/>
        <end position="208"/>
    </location>
</feature>
<keyword evidence="3" id="KW-1003">Cell membrane</keyword>
<evidence type="ECO:0000256" key="5">
    <source>
        <dbReference type="ARBA" id="ARBA00022833"/>
    </source>
</evidence>
<evidence type="ECO:0000256" key="4">
    <source>
        <dbReference type="ARBA" id="ARBA00022692"/>
    </source>
</evidence>
<dbReference type="PANTHER" id="PTHR11040">
    <property type="entry name" value="ZINC/IRON TRANSPORTER"/>
    <property type="match status" value="1"/>
</dbReference>
<feature type="transmembrane region" description="Helical" evidence="8">
    <location>
        <begin position="149"/>
        <end position="166"/>
    </location>
</feature>
<feature type="transmembrane region" description="Helical" evidence="8">
    <location>
        <begin position="120"/>
        <end position="143"/>
    </location>
</feature>
<dbReference type="InterPro" id="IPR003689">
    <property type="entry name" value="ZIP"/>
</dbReference>
<keyword evidence="10" id="KW-1185">Reference proteome</keyword>
<evidence type="ECO:0000256" key="8">
    <source>
        <dbReference type="SAM" id="Phobius"/>
    </source>
</evidence>
<gene>
    <name evidence="9" type="ORF">H8730_08565</name>
</gene>
<comment type="caution">
    <text evidence="9">The sequence shown here is derived from an EMBL/GenBank/DDBJ whole genome shotgun (WGS) entry which is preliminary data.</text>
</comment>
<keyword evidence="4 8" id="KW-0812">Transmembrane</keyword>
<evidence type="ECO:0000313" key="9">
    <source>
        <dbReference type="EMBL" id="MBC8543594.1"/>
    </source>
</evidence>
<keyword evidence="7 8" id="KW-0472">Membrane</keyword>
<protein>
    <submittedName>
        <fullName evidence="9">ZIP family metal transporter</fullName>
    </submittedName>
</protein>
<feature type="transmembrane region" description="Helical" evidence="8">
    <location>
        <begin position="6"/>
        <end position="31"/>
    </location>
</feature>